<evidence type="ECO:0000256" key="2">
    <source>
        <dbReference type="ARBA" id="ARBA00023015"/>
    </source>
</evidence>
<proteinExistence type="predicted"/>
<dbReference type="Gene3D" id="3.40.50.2300">
    <property type="match status" value="2"/>
</dbReference>
<dbReference type="SUPFAM" id="SSF53822">
    <property type="entry name" value="Periplasmic binding protein-like I"/>
    <property type="match status" value="1"/>
</dbReference>
<keyword evidence="2" id="KW-0805">Transcription regulation</keyword>
<dbReference type="SMART" id="SM00354">
    <property type="entry name" value="HTH_LACI"/>
    <property type="match status" value="1"/>
</dbReference>
<evidence type="ECO:0000256" key="3">
    <source>
        <dbReference type="ARBA" id="ARBA00023125"/>
    </source>
</evidence>
<evidence type="ECO:0000313" key="6">
    <source>
        <dbReference type="EMBL" id="RGI97826.1"/>
    </source>
</evidence>
<dbReference type="InterPro" id="IPR010982">
    <property type="entry name" value="Lambda_DNA-bd_dom_sf"/>
</dbReference>
<evidence type="ECO:0000259" key="5">
    <source>
        <dbReference type="PROSITE" id="PS50932"/>
    </source>
</evidence>
<dbReference type="Gene3D" id="1.10.260.40">
    <property type="entry name" value="lambda repressor-like DNA-binding domains"/>
    <property type="match status" value="1"/>
</dbReference>
<dbReference type="GO" id="GO:0000976">
    <property type="term" value="F:transcription cis-regulatory region binding"/>
    <property type="evidence" value="ECO:0007669"/>
    <property type="project" value="TreeGrafter"/>
</dbReference>
<dbReference type="InterPro" id="IPR000843">
    <property type="entry name" value="HTH_LacI"/>
</dbReference>
<feature type="domain" description="HTH lacI-type" evidence="5">
    <location>
        <begin position="8"/>
        <end position="53"/>
    </location>
</feature>
<gene>
    <name evidence="6" type="ORF">DXD79_27080</name>
</gene>
<dbReference type="PANTHER" id="PTHR30146:SF148">
    <property type="entry name" value="HTH-TYPE TRANSCRIPTIONAL REPRESSOR PURR-RELATED"/>
    <property type="match status" value="1"/>
</dbReference>
<dbReference type="CDD" id="cd01392">
    <property type="entry name" value="HTH_LacI"/>
    <property type="match status" value="1"/>
</dbReference>
<dbReference type="SUPFAM" id="SSF47413">
    <property type="entry name" value="lambda repressor-like DNA-binding domains"/>
    <property type="match status" value="1"/>
</dbReference>
<dbReference type="Pfam" id="PF00356">
    <property type="entry name" value="LacI"/>
    <property type="match status" value="1"/>
</dbReference>
<dbReference type="EMBL" id="QSON01000018">
    <property type="protein sequence ID" value="RGI97826.1"/>
    <property type="molecule type" value="Genomic_DNA"/>
</dbReference>
<name>A0A374NZQ8_9FIRM</name>
<evidence type="ECO:0000256" key="4">
    <source>
        <dbReference type="ARBA" id="ARBA00023163"/>
    </source>
</evidence>
<evidence type="ECO:0000256" key="1">
    <source>
        <dbReference type="ARBA" id="ARBA00022491"/>
    </source>
</evidence>
<accession>A0A374NZQ8</accession>
<dbReference type="PROSITE" id="PS50932">
    <property type="entry name" value="HTH_LACI_2"/>
    <property type="match status" value="1"/>
</dbReference>
<organism evidence="6 7">
    <name type="scientific">Hungatella hathewayi</name>
    <dbReference type="NCBI Taxonomy" id="154046"/>
    <lineage>
        <taxon>Bacteria</taxon>
        <taxon>Bacillati</taxon>
        <taxon>Bacillota</taxon>
        <taxon>Clostridia</taxon>
        <taxon>Lachnospirales</taxon>
        <taxon>Lachnospiraceae</taxon>
        <taxon>Hungatella</taxon>
    </lineage>
</organism>
<keyword evidence="4" id="KW-0804">Transcription</keyword>
<dbReference type="PANTHER" id="PTHR30146">
    <property type="entry name" value="LACI-RELATED TRANSCRIPTIONAL REPRESSOR"/>
    <property type="match status" value="1"/>
</dbReference>
<keyword evidence="1" id="KW-0678">Repressor</keyword>
<dbReference type="Pfam" id="PF00532">
    <property type="entry name" value="Peripla_BP_1"/>
    <property type="match status" value="1"/>
</dbReference>
<evidence type="ECO:0000313" key="7">
    <source>
        <dbReference type="Proteomes" id="UP000263014"/>
    </source>
</evidence>
<dbReference type="Proteomes" id="UP000263014">
    <property type="component" value="Unassembled WGS sequence"/>
</dbReference>
<dbReference type="PROSITE" id="PS00356">
    <property type="entry name" value="HTH_LACI_1"/>
    <property type="match status" value="1"/>
</dbReference>
<comment type="caution">
    <text evidence="6">The sequence shown here is derived from an EMBL/GenBank/DDBJ whole genome shotgun (WGS) entry which is preliminary data.</text>
</comment>
<dbReference type="InterPro" id="IPR028082">
    <property type="entry name" value="Peripla_BP_I"/>
</dbReference>
<dbReference type="InterPro" id="IPR001761">
    <property type="entry name" value="Peripla_BP/Lac1_sug-bd_dom"/>
</dbReference>
<dbReference type="GO" id="GO:0003700">
    <property type="term" value="F:DNA-binding transcription factor activity"/>
    <property type="evidence" value="ECO:0007669"/>
    <property type="project" value="TreeGrafter"/>
</dbReference>
<protein>
    <submittedName>
        <fullName evidence="6">LacI family transcriptional regulator</fullName>
    </submittedName>
</protein>
<keyword evidence="3" id="KW-0238">DNA-binding</keyword>
<dbReference type="AlphaFoldDB" id="A0A374NZQ8"/>
<reference evidence="6 7" key="1">
    <citation type="submission" date="2018-08" db="EMBL/GenBank/DDBJ databases">
        <title>A genome reference for cultivated species of the human gut microbiota.</title>
        <authorList>
            <person name="Zou Y."/>
            <person name="Xue W."/>
            <person name="Luo G."/>
        </authorList>
    </citation>
    <scope>NUCLEOTIDE SEQUENCE [LARGE SCALE GENOMIC DNA]</scope>
    <source>
        <strain evidence="6 7">TM09-12</strain>
    </source>
</reference>
<dbReference type="CDD" id="cd06267">
    <property type="entry name" value="PBP1_LacI_sugar_binding-like"/>
    <property type="match status" value="1"/>
</dbReference>
<sequence>MGGITLKVKVKDIAKAAGVSPTTVSLVLNNRPSRIAEDTKEHILRVTREMQFQKESEIDFSEFKKVKTLGMVVPDVMSSFYHRLAEETSRHAFYQEYTVFQCYTNDDIQCFYMAVEGLMAKNVDGIIIIPPRTMDKENVKLLKSLQKSGVPMVLLDRAAYAVFCDFVTADNKHGGRIATEYLIKHGHTGIGCLVGEANVYTSRKRVEGYREALAAAKIPFDKDLVYYGNYDIESGRAGMELLWGKGVTAVVAGNDLMAYGVYLFAKGHHLCIPGDLSVIGYDNTELCGLMDVPLTSVDQNTDTMASKAVEVLLRRIEEPAADEPEPARNYYFTPFVVERDSVGEMNQSSAKRSEMR</sequence>